<gene>
    <name evidence="2" type="ORF">M1E25_25150</name>
</gene>
<dbReference type="Proteomes" id="UP001167160">
    <property type="component" value="Unassembled WGS sequence"/>
</dbReference>
<dbReference type="EMBL" id="JAMQGM010000075">
    <property type="protein sequence ID" value="MCM2580581.1"/>
    <property type="molecule type" value="Genomic_DNA"/>
</dbReference>
<organism evidence="2 3">
    <name type="scientific">Streptomyces meridianus</name>
    <dbReference type="NCBI Taxonomy" id="2938945"/>
    <lineage>
        <taxon>Bacteria</taxon>
        <taxon>Bacillati</taxon>
        <taxon>Actinomycetota</taxon>
        <taxon>Actinomycetes</taxon>
        <taxon>Kitasatosporales</taxon>
        <taxon>Streptomycetaceae</taxon>
        <taxon>Streptomyces</taxon>
    </lineage>
</organism>
<keyword evidence="3" id="KW-1185">Reference proteome</keyword>
<protein>
    <submittedName>
        <fullName evidence="2">Uncharacterized protein</fullName>
    </submittedName>
</protein>
<dbReference type="RefSeq" id="WP_251419556.1">
    <property type="nucleotide sequence ID" value="NZ_JAMQGM010000075.1"/>
</dbReference>
<feature type="compositionally biased region" description="Polar residues" evidence="1">
    <location>
        <begin position="1"/>
        <end position="18"/>
    </location>
</feature>
<sequence>MTTLSTLDGSPVQHTGSTAVGEAHARHLVGDALRALRVFVSAAFRVAVLGEYAGHEGHSARAARR</sequence>
<reference evidence="2" key="1">
    <citation type="journal article" date="2023" name="Int. J. Syst. Evol. Microbiol.">
        <title>Streptomyces meridianus sp. nov. isolated from brackish water of the Tagus estuary in Alcochete, Portugal.</title>
        <authorList>
            <person name="Santos J.D.N."/>
            <person name="Klimek D."/>
            <person name="Calusinska M."/>
            <person name="Lobo Da Cunha A."/>
            <person name="Catita J."/>
            <person name="Goncalves H."/>
            <person name="Gonzalez I."/>
            <person name="Reyes F."/>
            <person name="Lage O.M."/>
        </authorList>
    </citation>
    <scope>NUCLEOTIDE SEQUENCE</scope>
    <source>
        <strain evidence="2">MTZ3.1</strain>
    </source>
</reference>
<evidence type="ECO:0000256" key="1">
    <source>
        <dbReference type="SAM" id="MobiDB-lite"/>
    </source>
</evidence>
<evidence type="ECO:0000313" key="3">
    <source>
        <dbReference type="Proteomes" id="UP001167160"/>
    </source>
</evidence>
<name>A0ABT0XDJ3_9ACTN</name>
<evidence type="ECO:0000313" key="2">
    <source>
        <dbReference type="EMBL" id="MCM2580581.1"/>
    </source>
</evidence>
<comment type="caution">
    <text evidence="2">The sequence shown here is derived from an EMBL/GenBank/DDBJ whole genome shotgun (WGS) entry which is preliminary data.</text>
</comment>
<feature type="region of interest" description="Disordered" evidence="1">
    <location>
        <begin position="1"/>
        <end position="21"/>
    </location>
</feature>
<accession>A0ABT0XDJ3</accession>
<proteinExistence type="predicted"/>